<evidence type="ECO:0000313" key="5">
    <source>
        <dbReference type="EMBL" id="GMA18483.1"/>
    </source>
</evidence>
<dbReference type="InterPro" id="IPR015375">
    <property type="entry name" value="NADH_PPase-like_N"/>
</dbReference>
<dbReference type="Pfam" id="PF09297">
    <property type="entry name" value="Zn_ribbon_NUD"/>
    <property type="match status" value="1"/>
</dbReference>
<comment type="caution">
    <text evidence="5">The sequence shown here is derived from an EMBL/GenBank/DDBJ whole genome shotgun (WGS) entry which is preliminary data.</text>
</comment>
<name>A0ABQ6HK91_9MICO</name>
<evidence type="ECO:0000313" key="6">
    <source>
        <dbReference type="Proteomes" id="UP001157109"/>
    </source>
</evidence>
<feature type="domain" description="Zinc ribbon NADH pyrophosphatase" evidence="4">
    <location>
        <begin position="154"/>
        <end position="185"/>
    </location>
</feature>
<evidence type="ECO:0000259" key="4">
    <source>
        <dbReference type="Pfam" id="PF09297"/>
    </source>
</evidence>
<dbReference type="InterPro" id="IPR015376">
    <property type="entry name" value="Znr_NADH_PPase"/>
</dbReference>
<keyword evidence="2" id="KW-0378">Hydrolase</keyword>
<keyword evidence="6" id="KW-1185">Reference proteome</keyword>
<sequence length="261" mass="27866">MPHGVYSVSVTGAPRQDPLLALNRTAVDRASWRRSEASLQEGLLDDPRTAVLDVLGDRVPMRARDGAESYGDATLVLRAPRPSDRDLVTVYLGEDDDGRHYVAVLHDESGERAEQLVDLPAQGVLLDLRAAGGILDDAGAGLATTAIAMAHWHRTHRHCPRCGARTEVVQAGWVRRCPVDGAESYPLTHPAVIMAVTDPDDRLLLARGAQWAAGRMSVLAGFVEPGSPSSPPSRARCAKRSACACGTCATSPTSPGPSRRR</sequence>
<dbReference type="Proteomes" id="UP001157109">
    <property type="component" value="Unassembled WGS sequence"/>
</dbReference>
<evidence type="ECO:0000259" key="3">
    <source>
        <dbReference type="Pfam" id="PF09296"/>
    </source>
</evidence>
<comment type="cofactor">
    <cofactor evidence="1">
        <name>Mg(2+)</name>
        <dbReference type="ChEBI" id="CHEBI:18420"/>
    </cofactor>
</comment>
<protein>
    <recommendedName>
        <fullName evidence="7">NAD(+) diphosphatase</fullName>
    </recommendedName>
</protein>
<dbReference type="EMBL" id="BSUJ01000001">
    <property type="protein sequence ID" value="GMA18483.1"/>
    <property type="molecule type" value="Genomic_DNA"/>
</dbReference>
<accession>A0ABQ6HK91</accession>
<dbReference type="PANTHER" id="PTHR42904">
    <property type="entry name" value="NUDIX HYDROLASE, NUDC SUBFAMILY"/>
    <property type="match status" value="1"/>
</dbReference>
<dbReference type="PANTHER" id="PTHR42904:SF6">
    <property type="entry name" value="NAD-CAPPED RNA HYDROLASE NUDT12"/>
    <property type="match status" value="1"/>
</dbReference>
<evidence type="ECO:0000256" key="1">
    <source>
        <dbReference type="ARBA" id="ARBA00001946"/>
    </source>
</evidence>
<proteinExistence type="predicted"/>
<organism evidence="5 6">
    <name type="scientific">Arsenicicoccus piscis</name>
    <dbReference type="NCBI Taxonomy" id="673954"/>
    <lineage>
        <taxon>Bacteria</taxon>
        <taxon>Bacillati</taxon>
        <taxon>Actinomycetota</taxon>
        <taxon>Actinomycetes</taxon>
        <taxon>Micrococcales</taxon>
        <taxon>Intrasporangiaceae</taxon>
        <taxon>Arsenicicoccus</taxon>
    </lineage>
</organism>
<dbReference type="Pfam" id="PF09296">
    <property type="entry name" value="NUDIX-like"/>
    <property type="match status" value="1"/>
</dbReference>
<feature type="domain" description="NADH pyrophosphatase-like N-terminal" evidence="3">
    <location>
        <begin position="83"/>
        <end position="152"/>
    </location>
</feature>
<dbReference type="InterPro" id="IPR050241">
    <property type="entry name" value="NAD-cap_RNA_hydrolase_NudC"/>
</dbReference>
<gene>
    <name evidence="5" type="ORF">GCM10025862_05040</name>
</gene>
<reference evidence="6" key="1">
    <citation type="journal article" date="2019" name="Int. J. Syst. Evol. Microbiol.">
        <title>The Global Catalogue of Microorganisms (GCM) 10K type strain sequencing project: providing services to taxonomists for standard genome sequencing and annotation.</title>
        <authorList>
            <consortium name="The Broad Institute Genomics Platform"/>
            <consortium name="The Broad Institute Genome Sequencing Center for Infectious Disease"/>
            <person name="Wu L."/>
            <person name="Ma J."/>
        </authorList>
    </citation>
    <scope>NUCLEOTIDE SEQUENCE [LARGE SCALE GENOMIC DNA]</scope>
    <source>
        <strain evidence="6">NBRC 105830</strain>
    </source>
</reference>
<dbReference type="InterPro" id="IPR015797">
    <property type="entry name" value="NUDIX_hydrolase-like_dom_sf"/>
</dbReference>
<dbReference type="SUPFAM" id="SSF55811">
    <property type="entry name" value="Nudix"/>
    <property type="match status" value="1"/>
</dbReference>
<evidence type="ECO:0000256" key="2">
    <source>
        <dbReference type="ARBA" id="ARBA00022801"/>
    </source>
</evidence>
<evidence type="ECO:0008006" key="7">
    <source>
        <dbReference type="Google" id="ProtNLM"/>
    </source>
</evidence>
<dbReference type="Gene3D" id="3.90.79.20">
    <property type="match status" value="1"/>
</dbReference>